<evidence type="ECO:0000256" key="4">
    <source>
        <dbReference type="HAMAP-Rule" id="MF_01475"/>
    </source>
</evidence>
<keyword evidence="2 4" id="KW-0689">Ribosomal protein</keyword>
<keyword evidence="3 4" id="KW-0687">Ribonucleoprotein</keyword>
<dbReference type="AlphaFoldDB" id="A0A7C5Q5W6"/>
<evidence type="ECO:0000259" key="6">
    <source>
        <dbReference type="SMART" id="SM01416"/>
    </source>
</evidence>
<evidence type="ECO:0000256" key="2">
    <source>
        <dbReference type="ARBA" id="ARBA00022980"/>
    </source>
</evidence>
<dbReference type="InterPro" id="IPR057259">
    <property type="entry name" value="Ribosomal_L19e"/>
</dbReference>
<sequence length="144" mass="16884">MTLEFQKRLAAELMKCGVTRVRFDPERLDEIESAITRAEIKRLIRDGAIQKIPKRGVSRARVEEERKRGPGSREGSKYSLVPRKRQWMLRVRAQRNYLKKLRDQGLIQKNNYRIVYSYVKAGNFKSIASLKEFLKASGMLKREV</sequence>
<dbReference type="PANTHER" id="PTHR10722">
    <property type="entry name" value="60S RIBOSOMAL PROTEIN L19"/>
    <property type="match status" value="1"/>
</dbReference>
<dbReference type="HAMAP" id="MF_01475">
    <property type="entry name" value="Ribosomal_eL19"/>
    <property type="match status" value="1"/>
</dbReference>
<name>A0A7C5Q5W6_CALS0</name>
<evidence type="ECO:0000313" key="7">
    <source>
        <dbReference type="EMBL" id="HHK67767.1"/>
    </source>
</evidence>
<keyword evidence="4" id="KW-0694">RNA-binding</keyword>
<comment type="function">
    <text evidence="4">Binds to the 23S rRNA.</text>
</comment>
<dbReference type="Gene3D" id="1.10.1200.240">
    <property type="match status" value="1"/>
</dbReference>
<feature type="region of interest" description="Disordered" evidence="5">
    <location>
        <begin position="54"/>
        <end position="77"/>
    </location>
</feature>
<dbReference type="SUPFAM" id="SSF48140">
    <property type="entry name" value="Ribosomal protein L19 (L19e)"/>
    <property type="match status" value="1"/>
</dbReference>
<dbReference type="Pfam" id="PF01280">
    <property type="entry name" value="Ribosomal_L19e"/>
    <property type="match status" value="1"/>
</dbReference>
<comment type="similarity">
    <text evidence="1 4">Belongs to the eukaryotic ribosomal protein eL19 family.</text>
</comment>
<gene>
    <name evidence="4" type="primary">rpl19e</name>
    <name evidence="7" type="ORF">ENM11_01245</name>
</gene>
<dbReference type="InterPro" id="IPR039547">
    <property type="entry name" value="Ribosomal_eL19"/>
</dbReference>
<dbReference type="GO" id="GO:0006412">
    <property type="term" value="P:translation"/>
    <property type="evidence" value="ECO:0007669"/>
    <property type="project" value="UniProtKB-UniRule"/>
</dbReference>
<dbReference type="Pfam" id="PF25476">
    <property type="entry name" value="Ribosomal_L19e_C"/>
    <property type="match status" value="1"/>
</dbReference>
<keyword evidence="4" id="KW-0699">rRNA-binding</keyword>
<dbReference type="EMBL" id="DRWN01000013">
    <property type="protein sequence ID" value="HHK67767.1"/>
    <property type="molecule type" value="Genomic_DNA"/>
</dbReference>
<dbReference type="Gene3D" id="1.10.1650.10">
    <property type="match status" value="1"/>
</dbReference>
<accession>A0A7C5Q5W6</accession>
<reference evidence="7" key="1">
    <citation type="journal article" date="2020" name="mSystems">
        <title>Genome- and Community-Level Interaction Insights into Carbon Utilization and Element Cycling Functions of Hydrothermarchaeota in Hydrothermal Sediment.</title>
        <authorList>
            <person name="Zhou Z."/>
            <person name="Liu Y."/>
            <person name="Xu W."/>
            <person name="Pan J."/>
            <person name="Luo Z.H."/>
            <person name="Li M."/>
        </authorList>
    </citation>
    <scope>NUCLEOTIDE SEQUENCE [LARGE SCALE GENOMIC DNA]</scope>
    <source>
        <strain evidence="7">SpSt-1056</strain>
    </source>
</reference>
<proteinExistence type="inferred from homology"/>
<dbReference type="SMART" id="SM01416">
    <property type="entry name" value="Ribosomal_L19e"/>
    <property type="match status" value="1"/>
</dbReference>
<evidence type="ECO:0000256" key="3">
    <source>
        <dbReference type="ARBA" id="ARBA00023274"/>
    </source>
</evidence>
<organism evidence="7">
    <name type="scientific">Caldiarchaeum subterraneum</name>
    <dbReference type="NCBI Taxonomy" id="311458"/>
    <lineage>
        <taxon>Archaea</taxon>
        <taxon>Nitrososphaerota</taxon>
        <taxon>Candidatus Caldarchaeales</taxon>
        <taxon>Candidatus Caldarchaeaceae</taxon>
        <taxon>Candidatus Caldarchaeum</taxon>
    </lineage>
</organism>
<feature type="domain" description="Large ribosomal subunit protein eL19" evidence="6">
    <location>
        <begin position="2"/>
        <end position="138"/>
    </location>
</feature>
<dbReference type="NCBIfam" id="NF006343">
    <property type="entry name" value="PRK08570.1"/>
    <property type="match status" value="1"/>
</dbReference>
<dbReference type="FunFam" id="1.10.1650.10:FF:000001">
    <property type="entry name" value="Ribosomal protein L19"/>
    <property type="match status" value="1"/>
</dbReference>
<protein>
    <recommendedName>
        <fullName evidence="4">Large ribosomal subunit protein eL19</fullName>
    </recommendedName>
</protein>
<evidence type="ECO:0000256" key="5">
    <source>
        <dbReference type="SAM" id="MobiDB-lite"/>
    </source>
</evidence>
<dbReference type="GO" id="GO:0070180">
    <property type="term" value="F:large ribosomal subunit rRNA binding"/>
    <property type="evidence" value="ECO:0007669"/>
    <property type="project" value="UniProtKB-UniRule"/>
</dbReference>
<comment type="subunit">
    <text evidence="4">Part of the 50S ribosomal subunit.</text>
</comment>
<dbReference type="InterPro" id="IPR000196">
    <property type="entry name" value="Ribosomal_eL19_dom"/>
</dbReference>
<dbReference type="GO" id="GO:0003735">
    <property type="term" value="F:structural constituent of ribosome"/>
    <property type="evidence" value="ECO:0007669"/>
    <property type="project" value="InterPro"/>
</dbReference>
<dbReference type="InterPro" id="IPR035970">
    <property type="entry name" value="60S_ribosomal_eL19_sf"/>
</dbReference>
<comment type="caution">
    <text evidence="7">The sequence shown here is derived from an EMBL/GenBank/DDBJ whole genome shotgun (WGS) entry which is preliminary data.</text>
</comment>
<dbReference type="InterPro" id="IPR057260">
    <property type="entry name" value="Ribosomal_L19e_C"/>
</dbReference>
<evidence type="ECO:0000256" key="1">
    <source>
        <dbReference type="ARBA" id="ARBA00011082"/>
    </source>
</evidence>
<dbReference type="GO" id="GO:0022625">
    <property type="term" value="C:cytosolic large ribosomal subunit"/>
    <property type="evidence" value="ECO:0007669"/>
    <property type="project" value="InterPro"/>
</dbReference>
<dbReference type="InterPro" id="IPR015972">
    <property type="entry name" value="Ribosomal_eL19_dom1"/>
</dbReference>